<accession>A0A397T6X9</accession>
<dbReference type="Pfam" id="PF00069">
    <property type="entry name" value="Pkinase"/>
    <property type="match status" value="1"/>
</dbReference>
<dbReference type="InterPro" id="IPR000719">
    <property type="entry name" value="Prot_kinase_dom"/>
</dbReference>
<keyword evidence="4" id="KW-0808">Transferase</keyword>
<proteinExistence type="predicted"/>
<dbReference type="PANTHER" id="PTHR44329">
    <property type="entry name" value="SERINE/THREONINE-PROTEIN KINASE TNNI3K-RELATED"/>
    <property type="match status" value="1"/>
</dbReference>
<keyword evidence="2" id="KW-0067">ATP-binding</keyword>
<dbReference type="SUPFAM" id="SSF56112">
    <property type="entry name" value="Protein kinase-like (PK-like)"/>
    <property type="match status" value="1"/>
</dbReference>
<protein>
    <submittedName>
        <fullName evidence="4">Kinase-like domain-containing protein</fullName>
    </submittedName>
</protein>
<dbReference type="InterPro" id="IPR001245">
    <property type="entry name" value="Ser-Thr/Tyr_kinase_cat_dom"/>
</dbReference>
<dbReference type="PANTHER" id="PTHR44329:SF298">
    <property type="entry name" value="MIXED LINEAGE KINASE DOMAIN-LIKE PROTEIN"/>
    <property type="match status" value="1"/>
</dbReference>
<gene>
    <name evidence="4" type="ORF">C1645_805481</name>
</gene>
<keyword evidence="1" id="KW-0547">Nucleotide-binding</keyword>
<dbReference type="Gene3D" id="1.10.510.10">
    <property type="entry name" value="Transferase(Phosphotransferase) domain 1"/>
    <property type="match status" value="1"/>
</dbReference>
<evidence type="ECO:0000313" key="4">
    <source>
        <dbReference type="EMBL" id="RIA90861.1"/>
    </source>
</evidence>
<dbReference type="PRINTS" id="PR00109">
    <property type="entry name" value="TYRKINASE"/>
</dbReference>
<feature type="domain" description="Protein kinase" evidence="3">
    <location>
        <begin position="24"/>
        <end position="313"/>
    </location>
</feature>
<comment type="caution">
    <text evidence="4">The sequence shown here is derived from an EMBL/GenBank/DDBJ whole genome shotgun (WGS) entry which is preliminary data.</text>
</comment>
<dbReference type="AlphaFoldDB" id="A0A397T6X9"/>
<dbReference type="EMBL" id="QKYT01000168">
    <property type="protein sequence ID" value="RIA90861.1"/>
    <property type="molecule type" value="Genomic_DNA"/>
</dbReference>
<evidence type="ECO:0000256" key="2">
    <source>
        <dbReference type="ARBA" id="ARBA00022840"/>
    </source>
</evidence>
<dbReference type="GO" id="GO:0004672">
    <property type="term" value="F:protein kinase activity"/>
    <property type="evidence" value="ECO:0007669"/>
    <property type="project" value="InterPro"/>
</dbReference>
<evidence type="ECO:0000259" key="3">
    <source>
        <dbReference type="PROSITE" id="PS50011"/>
    </source>
</evidence>
<dbReference type="GO" id="GO:0097527">
    <property type="term" value="P:necroptotic signaling pathway"/>
    <property type="evidence" value="ECO:0007669"/>
    <property type="project" value="TreeGrafter"/>
</dbReference>
<keyword evidence="5" id="KW-1185">Reference proteome</keyword>
<dbReference type="InterPro" id="IPR011009">
    <property type="entry name" value="Kinase-like_dom_sf"/>
</dbReference>
<reference evidence="4 5" key="1">
    <citation type="submission" date="2018-06" db="EMBL/GenBank/DDBJ databases">
        <title>Comparative genomics reveals the genomic features of Rhizophagus irregularis, R. cerebriforme, R. diaphanum and Gigaspora rosea, and their symbiotic lifestyle signature.</title>
        <authorList>
            <person name="Morin E."/>
            <person name="San Clemente H."/>
            <person name="Chen E.C.H."/>
            <person name="De La Providencia I."/>
            <person name="Hainaut M."/>
            <person name="Kuo A."/>
            <person name="Kohler A."/>
            <person name="Murat C."/>
            <person name="Tang N."/>
            <person name="Roy S."/>
            <person name="Loubradou J."/>
            <person name="Henrissat B."/>
            <person name="Grigoriev I.V."/>
            <person name="Corradi N."/>
            <person name="Roux C."/>
            <person name="Martin F.M."/>
        </authorList>
    </citation>
    <scope>NUCLEOTIDE SEQUENCE [LARGE SCALE GENOMIC DNA]</scope>
    <source>
        <strain evidence="4 5">DAOM 227022</strain>
    </source>
</reference>
<dbReference type="STRING" id="658196.A0A397T6X9"/>
<dbReference type="InterPro" id="IPR051681">
    <property type="entry name" value="Ser/Thr_Kinases-Pseudokinases"/>
</dbReference>
<evidence type="ECO:0000256" key="1">
    <source>
        <dbReference type="ARBA" id="ARBA00022741"/>
    </source>
</evidence>
<sequence>MNSNEDWYQNAIKKHKINEITEKFNNKVRIGQGSSCLVYKTNCESVEKNLVAIKEVNLTSDEYGIREKWNEESQQWERTKPVQIILREFRFESTIRNLRLHLEIENVINCYGFTQNPETKSYYMILKYANGGNFRQYIWRKFPCSWIERLSILEKIAGSLYNIHKANYIHRDLYPGNILIQEDNWKQRKLEVYISELDSCANLNPKIEQQKYGNLLYIAPEVLVGKGNMTSIKSDIYSLGIIMWELASGDEPYSNYKTDDEDELILDIINGARPNDVIGTPKCYHDLMQKCLDADPEKRPTTLDLLEELKAFITINKHQFEAADRRIYGQYPGTRPNQLSKDNDEIFVESFGVAEGYVGFRFTNIHLQFEYKLPKPKNAPEKCIYFDENLLSKKDHH</sequence>
<dbReference type="Proteomes" id="UP000265703">
    <property type="component" value="Unassembled WGS sequence"/>
</dbReference>
<organism evidence="4 5">
    <name type="scientific">Glomus cerebriforme</name>
    <dbReference type="NCBI Taxonomy" id="658196"/>
    <lineage>
        <taxon>Eukaryota</taxon>
        <taxon>Fungi</taxon>
        <taxon>Fungi incertae sedis</taxon>
        <taxon>Mucoromycota</taxon>
        <taxon>Glomeromycotina</taxon>
        <taxon>Glomeromycetes</taxon>
        <taxon>Glomerales</taxon>
        <taxon>Glomeraceae</taxon>
        <taxon>Glomus</taxon>
    </lineage>
</organism>
<dbReference type="PROSITE" id="PS50011">
    <property type="entry name" value="PROTEIN_KINASE_DOM"/>
    <property type="match status" value="1"/>
</dbReference>
<evidence type="ECO:0000313" key="5">
    <source>
        <dbReference type="Proteomes" id="UP000265703"/>
    </source>
</evidence>
<keyword evidence="4" id="KW-0418">Kinase</keyword>
<dbReference type="GO" id="GO:0005524">
    <property type="term" value="F:ATP binding"/>
    <property type="evidence" value="ECO:0007669"/>
    <property type="project" value="UniProtKB-KW"/>
</dbReference>
<name>A0A397T6X9_9GLOM</name>
<dbReference type="OrthoDB" id="4062651at2759"/>